<evidence type="ECO:0000313" key="4">
    <source>
        <dbReference type="Proteomes" id="UP000572268"/>
    </source>
</evidence>
<evidence type="ECO:0000313" key="3">
    <source>
        <dbReference type="Proteomes" id="UP000570595"/>
    </source>
</evidence>
<organism evidence="2 4">
    <name type="scientific">Perkinsus olseni</name>
    <name type="common">Perkinsus atlanticus</name>
    <dbReference type="NCBI Taxonomy" id="32597"/>
    <lineage>
        <taxon>Eukaryota</taxon>
        <taxon>Sar</taxon>
        <taxon>Alveolata</taxon>
        <taxon>Perkinsozoa</taxon>
        <taxon>Perkinsea</taxon>
        <taxon>Perkinsida</taxon>
        <taxon>Perkinsidae</taxon>
        <taxon>Perkinsus</taxon>
    </lineage>
</organism>
<dbReference type="EMBL" id="JABAHT010000025">
    <property type="protein sequence ID" value="KAF4669343.1"/>
    <property type="molecule type" value="Genomic_DNA"/>
</dbReference>
<dbReference type="EMBL" id="JABANN010000027">
    <property type="protein sequence ID" value="KAF4674635.1"/>
    <property type="molecule type" value="Genomic_DNA"/>
</dbReference>
<accession>A0A7J6MSR4</accession>
<dbReference type="OrthoDB" id="425199at2759"/>
<sequence>MLSSTAASKAPDALLERAELAVYFAKEALRELEFIKNGLNDLSPLSECPHVVLFSPNRSSVDQFKIGRTSQQGASSTYRGASLQWTTTGCIPEVNVDRTSPARPRKAPQLDPDESVIVGLSTGQLEPRECIFVDSRGELGSFCCTARPAWPVGAVLLRSDDESSLPMVGPIGFDRDELYAMLRSHCPAITATSRERAPAPTRYHLVLGEVVRIKDISEYMDDAVRLDIRVGPTPMGITDVKAEASTEELAGTVESLLHRQDTIMLLQREDSGTQDSFHLLQWLLKPEEESTVDADRPAFDPTCFVSSLSEL</sequence>
<comment type="caution">
    <text evidence="2">The sequence shown here is derived from an EMBL/GenBank/DDBJ whole genome shotgun (WGS) entry which is preliminary data.</text>
</comment>
<dbReference type="Proteomes" id="UP000572268">
    <property type="component" value="Unassembled WGS sequence"/>
</dbReference>
<proteinExistence type="predicted"/>
<name>A0A7J6MSR4_PEROL</name>
<reference evidence="3 4" key="1">
    <citation type="submission" date="2020-04" db="EMBL/GenBank/DDBJ databases">
        <title>Perkinsus olseni comparative genomics.</title>
        <authorList>
            <person name="Bogema D.R."/>
        </authorList>
    </citation>
    <scope>NUCLEOTIDE SEQUENCE [LARGE SCALE GENOMIC DNA]</scope>
    <source>
        <strain evidence="1">ATCC PRA-179</strain>
        <strain evidence="2">ATCC PRA-31</strain>
    </source>
</reference>
<gene>
    <name evidence="2" type="ORF">FOL46_004422</name>
    <name evidence="1" type="ORF">FOZ61_004377</name>
</gene>
<evidence type="ECO:0000313" key="1">
    <source>
        <dbReference type="EMBL" id="KAF4669343.1"/>
    </source>
</evidence>
<protein>
    <submittedName>
        <fullName evidence="2">Uncharacterized protein</fullName>
    </submittedName>
</protein>
<dbReference type="Proteomes" id="UP000570595">
    <property type="component" value="Unassembled WGS sequence"/>
</dbReference>
<dbReference type="AlphaFoldDB" id="A0A7J6MSR4"/>
<evidence type="ECO:0000313" key="2">
    <source>
        <dbReference type="EMBL" id="KAF4674635.1"/>
    </source>
</evidence>